<evidence type="ECO:0000256" key="3">
    <source>
        <dbReference type="ARBA" id="ARBA00023237"/>
    </source>
</evidence>
<comment type="caution">
    <text evidence="6">The sequence shown here is derived from an EMBL/GenBank/DDBJ whole genome shotgun (WGS) entry which is preliminary data.</text>
</comment>
<sequence>MKKYIGLSLLVLAMAGCSPLQKALKSEDTDYKMEVANQYYEQEKYRKAIRLYEQIETTYRARPDAEDMYYNFAEATYQVKDYILAGPRFRLFASTYPRSERREEALLKEIKCGVELSPVYSLDQMITYETIDKLQKFIDEYPGSDFVFEANAIMSEMNRKIEKKAFENAKQLNTIGGWTRNYGAAIIALDNFIYDYPGTIYKEDALYYKFDSAYKLAMNSVYSKMEERLKNAKGMYETLIRFKEDTKYKEKADGMLADINKELEKIQNN</sequence>
<dbReference type="Gene3D" id="1.25.40.10">
    <property type="entry name" value="Tetratricopeptide repeat domain"/>
    <property type="match status" value="1"/>
</dbReference>
<name>A0A4R7F0X9_9FLAO</name>
<keyword evidence="1 4" id="KW-0732">Signal</keyword>
<evidence type="ECO:0000256" key="1">
    <source>
        <dbReference type="ARBA" id="ARBA00022729"/>
    </source>
</evidence>
<keyword evidence="2" id="KW-0472">Membrane</keyword>
<organism evidence="6 7">
    <name type="scientific">Myroides indicus</name>
    <dbReference type="NCBI Taxonomy" id="1323422"/>
    <lineage>
        <taxon>Bacteria</taxon>
        <taxon>Pseudomonadati</taxon>
        <taxon>Bacteroidota</taxon>
        <taxon>Flavobacteriia</taxon>
        <taxon>Flavobacteriales</taxon>
        <taxon>Flavobacteriaceae</taxon>
        <taxon>Myroides</taxon>
    </lineage>
</organism>
<dbReference type="InterPro" id="IPR017689">
    <property type="entry name" value="BamD"/>
</dbReference>
<keyword evidence="7" id="KW-1185">Reference proteome</keyword>
<feature type="domain" description="Outer membrane lipoprotein BamD-like" evidence="5">
    <location>
        <begin position="36"/>
        <end position="163"/>
    </location>
</feature>
<evidence type="ECO:0000256" key="2">
    <source>
        <dbReference type="ARBA" id="ARBA00023136"/>
    </source>
</evidence>
<dbReference type="SUPFAM" id="SSF48452">
    <property type="entry name" value="TPR-like"/>
    <property type="match status" value="1"/>
</dbReference>
<evidence type="ECO:0000256" key="4">
    <source>
        <dbReference type="SAM" id="SignalP"/>
    </source>
</evidence>
<evidence type="ECO:0000259" key="5">
    <source>
        <dbReference type="Pfam" id="PF13525"/>
    </source>
</evidence>
<dbReference type="InterPro" id="IPR011990">
    <property type="entry name" value="TPR-like_helical_dom_sf"/>
</dbReference>
<feature type="chain" id="PRO_5020295440" evidence="4">
    <location>
        <begin position="23"/>
        <end position="269"/>
    </location>
</feature>
<keyword evidence="3" id="KW-0998">Cell outer membrane</keyword>
<proteinExistence type="predicted"/>
<protein>
    <submittedName>
        <fullName evidence="6">Beta-barrel assembly machine subunit BamD</fullName>
    </submittedName>
</protein>
<dbReference type="RefSeq" id="WP_133712478.1">
    <property type="nucleotide sequence ID" value="NZ_SOAG01000011.1"/>
</dbReference>
<evidence type="ECO:0000313" key="7">
    <source>
        <dbReference type="Proteomes" id="UP000295215"/>
    </source>
</evidence>
<dbReference type="OrthoDB" id="9770761at2"/>
<dbReference type="Pfam" id="PF13525">
    <property type="entry name" value="YfiO"/>
    <property type="match status" value="1"/>
</dbReference>
<accession>A0A4R7F0X9</accession>
<dbReference type="AlphaFoldDB" id="A0A4R7F0X9"/>
<gene>
    <name evidence="6" type="ORF">C8P70_11162</name>
</gene>
<dbReference type="InterPro" id="IPR039565">
    <property type="entry name" value="BamD-like"/>
</dbReference>
<dbReference type="EMBL" id="SOAG01000011">
    <property type="protein sequence ID" value="TDS58880.1"/>
    <property type="molecule type" value="Genomic_DNA"/>
</dbReference>
<reference evidence="6 7" key="1">
    <citation type="submission" date="2019-03" db="EMBL/GenBank/DDBJ databases">
        <title>Genomic Encyclopedia of Archaeal and Bacterial Type Strains, Phase II (KMG-II): from individual species to whole genera.</title>
        <authorList>
            <person name="Goeker M."/>
        </authorList>
    </citation>
    <scope>NUCLEOTIDE SEQUENCE [LARGE SCALE GENOMIC DNA]</scope>
    <source>
        <strain evidence="6 7">DSM 28213</strain>
    </source>
</reference>
<feature type="signal peptide" evidence="4">
    <location>
        <begin position="1"/>
        <end position="22"/>
    </location>
</feature>
<dbReference type="NCBIfam" id="TIGR03302">
    <property type="entry name" value="OM_YfiO"/>
    <property type="match status" value="1"/>
</dbReference>
<dbReference type="Proteomes" id="UP000295215">
    <property type="component" value="Unassembled WGS sequence"/>
</dbReference>
<evidence type="ECO:0000313" key="6">
    <source>
        <dbReference type="EMBL" id="TDS58880.1"/>
    </source>
</evidence>
<dbReference type="PROSITE" id="PS51257">
    <property type="entry name" value="PROKAR_LIPOPROTEIN"/>
    <property type="match status" value="1"/>
</dbReference>